<evidence type="ECO:0000313" key="1">
    <source>
        <dbReference type="EMBL" id="TLM88922.1"/>
    </source>
</evidence>
<proteinExistence type="predicted"/>
<dbReference type="EMBL" id="VAJM01000015">
    <property type="protein sequence ID" value="TLM88922.1"/>
    <property type="molecule type" value="Genomic_DNA"/>
</dbReference>
<dbReference type="RefSeq" id="WP_138081198.1">
    <property type="nucleotide sequence ID" value="NZ_VAJM01000015.1"/>
</dbReference>
<dbReference type="InterPro" id="IPR032710">
    <property type="entry name" value="NTF2-like_dom_sf"/>
</dbReference>
<protein>
    <submittedName>
        <fullName evidence="1">Nuclear transport factor 2 family protein</fullName>
    </submittedName>
</protein>
<organism evidence="1 2">
    <name type="scientific">Hymenobacter jeollabukensis</name>
    <dbReference type="NCBI Taxonomy" id="2025313"/>
    <lineage>
        <taxon>Bacteria</taxon>
        <taxon>Pseudomonadati</taxon>
        <taxon>Bacteroidota</taxon>
        <taxon>Cytophagia</taxon>
        <taxon>Cytophagales</taxon>
        <taxon>Hymenobacteraceae</taxon>
        <taxon>Hymenobacter</taxon>
    </lineage>
</organism>
<dbReference type="AlphaFoldDB" id="A0A5R8WJW5"/>
<dbReference type="OrthoDB" id="1119084at2"/>
<reference evidence="1 2" key="1">
    <citation type="submission" date="2019-05" db="EMBL/GenBank/DDBJ databases">
        <title>Hymenobacter edaphi sp. nov., isolated from abandoned arsenic-contaminated farmland soil.</title>
        <authorList>
            <person name="Nie L."/>
        </authorList>
    </citation>
    <scope>NUCLEOTIDE SEQUENCE [LARGE SCALE GENOMIC DNA]</scope>
    <source>
        <strain evidence="1 2">1-3-3-8</strain>
    </source>
</reference>
<dbReference type="Proteomes" id="UP000305517">
    <property type="component" value="Unassembled WGS sequence"/>
</dbReference>
<keyword evidence="2" id="KW-1185">Reference proteome</keyword>
<gene>
    <name evidence="1" type="ORF">FDY95_22325</name>
</gene>
<accession>A0A5R8WJW5</accession>
<dbReference type="SUPFAM" id="SSF54427">
    <property type="entry name" value="NTF2-like"/>
    <property type="match status" value="1"/>
</dbReference>
<name>A0A5R8WJW5_9BACT</name>
<dbReference type="Gene3D" id="3.10.450.50">
    <property type="match status" value="2"/>
</dbReference>
<comment type="caution">
    <text evidence="1">The sequence shown here is derived from an EMBL/GenBank/DDBJ whole genome shotgun (WGS) entry which is preliminary data.</text>
</comment>
<sequence>MKLPVLLLAGLSAALPGPHPGTPSTVADDYHAMVSAERQFAAFTGQNGIKAGFSRFLSPEALVVVNGRYRLGKPLYERAAALPGLLAWEPAHAVIAASGDFGYSTGPFTYRPTTASDSITSVGYFTSVWHRTPAGEWQVLADVGGDMPLVEPAAAPLTLPARFARKMTTPADTAAGRRTLLAAEQAFEQEAAQSLSVAYRRSLAPGADTRLYRNGQRPRVGTGAAAFAAQQQLPMTHTDARAVVAASGDLGFTYGHGRTDNRSGAFLRIWRRAAKGSWQIVHEVLLLQA</sequence>
<evidence type="ECO:0000313" key="2">
    <source>
        <dbReference type="Proteomes" id="UP000305517"/>
    </source>
</evidence>